<feature type="domain" description="S1 motif" evidence="9">
    <location>
        <begin position="200"/>
        <end position="268"/>
    </location>
</feature>
<comment type="similarity">
    <text evidence="1 7">Belongs to the bacterial ribosomal protein bS1 family.</text>
</comment>
<proteinExistence type="inferred from homology"/>
<dbReference type="PRINTS" id="PR00681">
    <property type="entry name" value="RIBOSOMALS1"/>
</dbReference>
<protein>
    <recommendedName>
        <fullName evidence="7">30S ribosomal protein S1</fullName>
    </recommendedName>
</protein>
<dbReference type="PANTHER" id="PTHR10724">
    <property type="entry name" value="30S RIBOSOMAL PROTEIN S1"/>
    <property type="match status" value="1"/>
</dbReference>
<feature type="domain" description="S1 motif" evidence="9">
    <location>
        <begin position="113"/>
        <end position="179"/>
    </location>
</feature>
<evidence type="ECO:0000256" key="5">
    <source>
        <dbReference type="ARBA" id="ARBA00023274"/>
    </source>
</evidence>
<dbReference type="NCBIfam" id="TIGR00717">
    <property type="entry name" value="rpsA"/>
    <property type="match status" value="1"/>
</dbReference>
<dbReference type="NCBIfam" id="NF004955">
    <property type="entry name" value="PRK06299.1-5"/>
    <property type="match status" value="1"/>
</dbReference>
<evidence type="ECO:0000256" key="2">
    <source>
        <dbReference type="ARBA" id="ARBA00022737"/>
    </source>
</evidence>
<feature type="region of interest" description="Disordered" evidence="8">
    <location>
        <begin position="488"/>
        <end position="510"/>
    </location>
</feature>
<dbReference type="EMBL" id="BAABBQ010000001">
    <property type="protein sequence ID" value="GAA4011249.1"/>
    <property type="molecule type" value="Genomic_DNA"/>
</dbReference>
<dbReference type="RefSeq" id="WP_344705907.1">
    <property type="nucleotide sequence ID" value="NZ_BAABBQ010000001.1"/>
</dbReference>
<dbReference type="CDD" id="cd05688">
    <property type="entry name" value="S1_RPS1_repeat_ec3"/>
    <property type="match status" value="1"/>
</dbReference>
<comment type="caution">
    <text evidence="10">The sequence shown here is derived from an EMBL/GenBank/DDBJ whole genome shotgun (WGS) entry which is preliminary data.</text>
</comment>
<sequence length="568" mass="61475">MATAAQPTRDDFAALLNESLGGENEAFEGRVVQGTVTAIENDLAVIDVGLKSEGRVPLREFAAPGQKAELKVGDQVEVYVDRVENSQGEAMLSRDRARREAAWDKLEGEFAAGNRVEGVIFGRVKGGFTVDLGGAVAFLPGSQVDIRPVRDVQPLMDLPQPFQVLKMDRRRGNIVVSRRAILEETRAEQRSGLIQSLAEGQIIEGVVKNITDYGAFVDLGGIDGLLHVTDISYKRVNHPSEVLEIGATVKVQIIRINRETQRISLGMKQLESDPWEGAQAKYPVGGVFQGRVTNITEYGAFVELEPGIEGLVHVSEMSWTKKNVHPGKIVSTSQEVDVKVLEVDGEKRRISLGLKQAQTNPWSDFAEKHPVGSQVEGEVKNATEFGLFIGLDGDVDGMVHMSDIAWGVSGEEALALHRKGETVQAVVLDVDAEKERISLGMKQLERGGVATGATPGDGARKGEVKTVTVLEVMDGGLTVQVGDDGPTGFIKRSDLGRDRDEQRPERFQVGQKFDAQVTGTDRSKKPTFSIKAMQIAEEKQAVAQYGSSDSGASLGDILGAALERANKK</sequence>
<dbReference type="GO" id="GO:0005840">
    <property type="term" value="C:ribosome"/>
    <property type="evidence" value="ECO:0007669"/>
    <property type="project" value="UniProtKB-KW"/>
</dbReference>
<keyword evidence="3 7" id="KW-0694">RNA-binding</keyword>
<dbReference type="Gene3D" id="2.40.50.140">
    <property type="entry name" value="Nucleic acid-binding proteins"/>
    <property type="match status" value="5"/>
</dbReference>
<organism evidence="10 11">
    <name type="scientific">Sphingomonas swuensis</name>
    <dbReference type="NCBI Taxonomy" id="977800"/>
    <lineage>
        <taxon>Bacteria</taxon>
        <taxon>Pseudomonadati</taxon>
        <taxon>Pseudomonadota</taxon>
        <taxon>Alphaproteobacteria</taxon>
        <taxon>Sphingomonadales</taxon>
        <taxon>Sphingomonadaceae</taxon>
        <taxon>Sphingomonas</taxon>
    </lineage>
</organism>
<evidence type="ECO:0000256" key="7">
    <source>
        <dbReference type="PIRNR" id="PIRNR002111"/>
    </source>
</evidence>
<feature type="domain" description="S1 motif" evidence="9">
    <location>
        <begin position="372"/>
        <end position="442"/>
    </location>
</feature>
<accession>A0ABP7SFX3</accession>
<dbReference type="InterPro" id="IPR012340">
    <property type="entry name" value="NA-bd_OB-fold"/>
</dbReference>
<dbReference type="InterPro" id="IPR003029">
    <property type="entry name" value="S1_domain"/>
</dbReference>
<dbReference type="InterPro" id="IPR035104">
    <property type="entry name" value="Ribosomal_protein_S1-like"/>
</dbReference>
<evidence type="ECO:0000313" key="11">
    <source>
        <dbReference type="Proteomes" id="UP001500235"/>
    </source>
</evidence>
<evidence type="ECO:0000256" key="6">
    <source>
        <dbReference type="ARBA" id="ARBA00025604"/>
    </source>
</evidence>
<dbReference type="CDD" id="cd04465">
    <property type="entry name" value="S1_RPS1_repeat_ec2_hs2"/>
    <property type="match status" value="1"/>
</dbReference>
<dbReference type="PIRSF" id="PIRSF002111">
    <property type="entry name" value="RpsA"/>
    <property type="match status" value="1"/>
</dbReference>
<keyword evidence="2" id="KW-0677">Repeat</keyword>
<dbReference type="InterPro" id="IPR000110">
    <property type="entry name" value="Ribosomal_bS1"/>
</dbReference>
<gene>
    <name evidence="10" type="primary">rpsA</name>
    <name evidence="10" type="ORF">GCM10022280_05970</name>
</gene>
<dbReference type="CDD" id="cd05687">
    <property type="entry name" value="S1_RPS1_repeat_ec1_hs1"/>
    <property type="match status" value="1"/>
</dbReference>
<reference evidence="11" key="1">
    <citation type="journal article" date="2019" name="Int. J. Syst. Evol. Microbiol.">
        <title>The Global Catalogue of Microorganisms (GCM) 10K type strain sequencing project: providing services to taxonomists for standard genome sequencing and annotation.</title>
        <authorList>
            <consortium name="The Broad Institute Genomics Platform"/>
            <consortium name="The Broad Institute Genome Sequencing Center for Infectious Disease"/>
            <person name="Wu L."/>
            <person name="Ma J."/>
        </authorList>
    </citation>
    <scope>NUCLEOTIDE SEQUENCE [LARGE SCALE GENOMIC DNA]</scope>
    <source>
        <strain evidence="11">JCM 17563</strain>
    </source>
</reference>
<keyword evidence="11" id="KW-1185">Reference proteome</keyword>
<name>A0ABP7SFX3_9SPHN</name>
<feature type="domain" description="S1 motif" evidence="9">
    <location>
        <begin position="29"/>
        <end position="95"/>
    </location>
</feature>
<dbReference type="SUPFAM" id="SSF50249">
    <property type="entry name" value="Nucleic acid-binding proteins"/>
    <property type="match status" value="6"/>
</dbReference>
<keyword evidence="5 7" id="KW-0687">Ribonucleoprotein</keyword>
<keyword evidence="4 7" id="KW-0689">Ribosomal protein</keyword>
<dbReference type="Proteomes" id="UP001500235">
    <property type="component" value="Unassembled WGS sequence"/>
</dbReference>
<dbReference type="InterPro" id="IPR050437">
    <property type="entry name" value="Ribos_protein_bS1-like"/>
</dbReference>
<evidence type="ECO:0000313" key="10">
    <source>
        <dbReference type="EMBL" id="GAA4011249.1"/>
    </source>
</evidence>
<evidence type="ECO:0000256" key="1">
    <source>
        <dbReference type="ARBA" id="ARBA00006767"/>
    </source>
</evidence>
<dbReference type="Pfam" id="PF00575">
    <property type="entry name" value="S1"/>
    <property type="match status" value="6"/>
</dbReference>
<feature type="compositionally biased region" description="Basic and acidic residues" evidence="8">
    <location>
        <begin position="491"/>
        <end position="506"/>
    </location>
</feature>
<evidence type="ECO:0000256" key="3">
    <source>
        <dbReference type="ARBA" id="ARBA00022884"/>
    </source>
</evidence>
<evidence type="ECO:0000259" key="9">
    <source>
        <dbReference type="PROSITE" id="PS50126"/>
    </source>
</evidence>
<feature type="domain" description="S1 motif" evidence="9">
    <location>
        <begin position="285"/>
        <end position="355"/>
    </location>
</feature>
<dbReference type="PANTHER" id="PTHR10724:SF7">
    <property type="entry name" value="SMALL RIBOSOMAL SUBUNIT PROTEIN BS1C"/>
    <property type="match status" value="1"/>
</dbReference>
<evidence type="ECO:0000256" key="4">
    <source>
        <dbReference type="ARBA" id="ARBA00022980"/>
    </source>
</evidence>
<comment type="function">
    <text evidence="6 7">Binds mRNA; thus facilitating recognition of the initiation point. It is needed to translate mRNA with a short Shine-Dalgarno (SD) purine-rich sequence.</text>
</comment>
<evidence type="ECO:0000256" key="8">
    <source>
        <dbReference type="SAM" id="MobiDB-lite"/>
    </source>
</evidence>
<dbReference type="PROSITE" id="PS50126">
    <property type="entry name" value="S1"/>
    <property type="match status" value="6"/>
</dbReference>
<dbReference type="NCBIfam" id="NF004952">
    <property type="entry name" value="PRK06299.1-2"/>
    <property type="match status" value="1"/>
</dbReference>
<dbReference type="SMART" id="SM00316">
    <property type="entry name" value="S1"/>
    <property type="match status" value="6"/>
</dbReference>
<feature type="domain" description="S1 motif" evidence="9">
    <location>
        <begin position="462"/>
        <end position="531"/>
    </location>
</feature>